<dbReference type="AlphaFoldDB" id="A0A426V869"/>
<feature type="signal peptide" evidence="1">
    <location>
        <begin position="1"/>
        <end position="33"/>
    </location>
</feature>
<evidence type="ECO:0000256" key="1">
    <source>
        <dbReference type="SAM" id="SignalP"/>
    </source>
</evidence>
<evidence type="ECO:0008006" key="4">
    <source>
        <dbReference type="Google" id="ProtNLM"/>
    </source>
</evidence>
<keyword evidence="3" id="KW-1185">Reference proteome</keyword>
<protein>
    <recommendedName>
        <fullName evidence="4">Tetratricopeptide repeat protein</fullName>
    </recommendedName>
</protein>
<reference evidence="2 3" key="1">
    <citation type="submission" date="2018-12" db="EMBL/GenBank/DDBJ databases">
        <title>The whole draft genome of Aquabacterium sp. SJQ9.</title>
        <authorList>
            <person name="Sun L."/>
            <person name="Gao X."/>
            <person name="Chen W."/>
            <person name="Huang K."/>
        </authorList>
    </citation>
    <scope>NUCLEOTIDE SEQUENCE [LARGE SCALE GENOMIC DNA]</scope>
    <source>
        <strain evidence="2 3">SJQ9</strain>
    </source>
</reference>
<gene>
    <name evidence="2" type="ORF">EIP75_16910</name>
</gene>
<name>A0A426V869_9BURK</name>
<organism evidence="2 3">
    <name type="scientific">Aquabacterium soli</name>
    <dbReference type="NCBI Taxonomy" id="2493092"/>
    <lineage>
        <taxon>Bacteria</taxon>
        <taxon>Pseudomonadati</taxon>
        <taxon>Pseudomonadota</taxon>
        <taxon>Betaproteobacteria</taxon>
        <taxon>Burkholderiales</taxon>
        <taxon>Aquabacterium</taxon>
    </lineage>
</organism>
<evidence type="ECO:0000313" key="3">
    <source>
        <dbReference type="Proteomes" id="UP000269265"/>
    </source>
</evidence>
<keyword evidence="1" id="KW-0732">Signal</keyword>
<evidence type="ECO:0000313" key="2">
    <source>
        <dbReference type="EMBL" id="RRS03169.1"/>
    </source>
</evidence>
<dbReference type="SUPFAM" id="SSF48452">
    <property type="entry name" value="TPR-like"/>
    <property type="match status" value="1"/>
</dbReference>
<dbReference type="Proteomes" id="UP000269265">
    <property type="component" value="Unassembled WGS sequence"/>
</dbReference>
<dbReference type="OrthoDB" id="8875254at2"/>
<sequence length="419" mass="44249">MTTTTTLPPQRKARTASALIAALVLGTGLAVQAAEGLRPEVGKPLQAAQDLIKAQKFKEALAKVRDADAVSGKNAQESFTIERMRLAAASGAGDLNTATASLDALDKSGKLAQPEKLRYLESLAGSAYRAQDYAKTNQLGQRYYKEGGNSASVRTLLVQAQYLSGDYTGAAKALTSEVQASEKAGGPPSEASLKLLLSTASKLNDTDKYVYTVEKLLTYYPKKEYWGDLLSRLQRKPNFSEKFALDTYRLALATGSLRNANDYIEMAQLAAQAGYPAEGKQVLDKGYASGVLGSGPGAERQQRLRDLLTKRSSEDKAAQPGVEAQAIAAADGNALVKLGFNLALSGESAKGLSLMQQGLSKGGLAAAEASKLRYGIAQVLSGNTSQAHATFRTVTGTDGAAELARLWSLFARSKPSNAA</sequence>
<accession>A0A426V869</accession>
<dbReference type="EMBL" id="RSED01000014">
    <property type="protein sequence ID" value="RRS03169.1"/>
    <property type="molecule type" value="Genomic_DNA"/>
</dbReference>
<comment type="caution">
    <text evidence="2">The sequence shown here is derived from an EMBL/GenBank/DDBJ whole genome shotgun (WGS) entry which is preliminary data.</text>
</comment>
<dbReference type="Gene3D" id="1.25.40.10">
    <property type="entry name" value="Tetratricopeptide repeat domain"/>
    <property type="match status" value="1"/>
</dbReference>
<proteinExistence type="predicted"/>
<dbReference type="RefSeq" id="WP_125244462.1">
    <property type="nucleotide sequence ID" value="NZ_RSED01000014.1"/>
</dbReference>
<dbReference type="InterPro" id="IPR011990">
    <property type="entry name" value="TPR-like_helical_dom_sf"/>
</dbReference>
<feature type="chain" id="PRO_5019189547" description="Tetratricopeptide repeat protein" evidence="1">
    <location>
        <begin position="34"/>
        <end position="419"/>
    </location>
</feature>